<keyword evidence="3" id="KW-1185">Reference proteome</keyword>
<keyword evidence="1" id="KW-0472">Membrane</keyword>
<feature type="transmembrane region" description="Helical" evidence="1">
    <location>
        <begin position="100"/>
        <end position="122"/>
    </location>
</feature>
<accession>A0A1M5UZF9</accession>
<dbReference type="AlphaFoldDB" id="A0A1M5UZF9"/>
<evidence type="ECO:0000256" key="1">
    <source>
        <dbReference type="SAM" id="Phobius"/>
    </source>
</evidence>
<keyword evidence="1" id="KW-0812">Transmembrane</keyword>
<keyword evidence="1" id="KW-1133">Transmembrane helix</keyword>
<evidence type="ECO:0000313" key="3">
    <source>
        <dbReference type="Proteomes" id="UP000184526"/>
    </source>
</evidence>
<gene>
    <name evidence="2" type="ORF">SAMN02745196_01012</name>
</gene>
<dbReference type="RefSeq" id="WP_072830733.1">
    <property type="nucleotide sequence ID" value="NZ_FQXP01000004.1"/>
</dbReference>
<dbReference type="OrthoDB" id="5360192at2"/>
<proteinExistence type="predicted"/>
<protein>
    <recommendedName>
        <fullName evidence="4">DUF2809 domain-containing protein</fullName>
    </recommendedName>
</protein>
<feature type="transmembrane region" description="Helical" evidence="1">
    <location>
        <begin position="60"/>
        <end position="80"/>
    </location>
</feature>
<dbReference type="EMBL" id="FQXP01000004">
    <property type="protein sequence ID" value="SHH68248.1"/>
    <property type="molecule type" value="Genomic_DNA"/>
</dbReference>
<evidence type="ECO:0008006" key="4">
    <source>
        <dbReference type="Google" id="ProtNLM"/>
    </source>
</evidence>
<name>A0A1M5UZF9_9CLOT</name>
<dbReference type="Pfam" id="PF10990">
    <property type="entry name" value="DUF2809"/>
    <property type="match status" value="1"/>
</dbReference>
<reference evidence="2 3" key="1">
    <citation type="submission" date="2016-11" db="EMBL/GenBank/DDBJ databases">
        <authorList>
            <person name="Jaros S."/>
            <person name="Januszkiewicz K."/>
            <person name="Wedrychowicz H."/>
        </authorList>
    </citation>
    <scope>NUCLEOTIDE SEQUENCE [LARGE SCALE GENOMIC DNA]</scope>
    <source>
        <strain evidence="2 3">DSM 3089</strain>
    </source>
</reference>
<dbReference type="InterPro" id="IPR021257">
    <property type="entry name" value="DUF2809"/>
</dbReference>
<sequence length="132" mass="15001">MKRSRMTYLILSILVMILGLLSRRIDNLPQIISAYSGDILWSLMIFLLIAFIFNKGSSIFIISMAIIFSYSVEISQLYHAPWIDGIRGTTLGALVLGYGFLWSDLVCYTIGVMIGAGLDLLIMRYIRKRDRI</sequence>
<feature type="transmembrane region" description="Helical" evidence="1">
    <location>
        <begin position="34"/>
        <end position="53"/>
    </location>
</feature>
<dbReference type="Proteomes" id="UP000184526">
    <property type="component" value="Unassembled WGS sequence"/>
</dbReference>
<organism evidence="2 3">
    <name type="scientific">Clostridium collagenovorans DSM 3089</name>
    <dbReference type="NCBI Taxonomy" id="1121306"/>
    <lineage>
        <taxon>Bacteria</taxon>
        <taxon>Bacillati</taxon>
        <taxon>Bacillota</taxon>
        <taxon>Clostridia</taxon>
        <taxon>Eubacteriales</taxon>
        <taxon>Clostridiaceae</taxon>
        <taxon>Clostridium</taxon>
    </lineage>
</organism>
<dbReference type="STRING" id="1121306.SAMN02745196_01012"/>
<evidence type="ECO:0000313" key="2">
    <source>
        <dbReference type="EMBL" id="SHH68248.1"/>
    </source>
</evidence>